<keyword evidence="6" id="KW-0999">Mitochondrion inner membrane</keyword>
<dbReference type="InterPro" id="IPR023395">
    <property type="entry name" value="MCP_dom_sf"/>
</dbReference>
<keyword evidence="5" id="KW-0677">Repeat</keyword>
<evidence type="ECO:0000256" key="7">
    <source>
        <dbReference type="ARBA" id="ARBA00022989"/>
    </source>
</evidence>
<dbReference type="InterPro" id="IPR045315">
    <property type="entry name" value="Mtm1-like"/>
</dbReference>
<evidence type="ECO:0000313" key="13">
    <source>
        <dbReference type="Proteomes" id="UP000694553"/>
    </source>
</evidence>
<reference evidence="12" key="2">
    <citation type="submission" date="2025-08" db="UniProtKB">
        <authorList>
            <consortium name="Ensembl"/>
        </authorList>
    </citation>
    <scope>IDENTIFICATION</scope>
</reference>
<reference evidence="13" key="1">
    <citation type="submission" date="2019-10" db="EMBL/GenBank/DDBJ databases">
        <title>Corvus moneduloides (New Caledonian crow) genome, bCorMon1, primary haplotype.</title>
        <authorList>
            <person name="Rutz C."/>
            <person name="Fungtammasan C."/>
            <person name="Mountcastle J."/>
            <person name="Formenti G."/>
            <person name="Chow W."/>
            <person name="Howe K."/>
            <person name="Steele M.P."/>
            <person name="Fernandes J."/>
            <person name="Gilbert M.T.P."/>
            <person name="Fedrigo O."/>
            <person name="Jarvis E.D."/>
            <person name="Gemmell N."/>
        </authorList>
    </citation>
    <scope>NUCLEOTIDE SEQUENCE [LARGE SCALE GENOMIC DNA]</scope>
</reference>
<keyword evidence="13" id="KW-1185">Reference proteome</keyword>
<dbReference type="AlphaFoldDB" id="A0A8C3E712"/>
<comment type="subcellular location">
    <subcellularLocation>
        <location evidence="1">Mitochondrion inner membrane</location>
        <topology evidence="1">Multi-pass membrane protein</topology>
    </subcellularLocation>
</comment>
<comment type="catalytic activity">
    <reaction evidence="10">
        <text>glutathione(in) = glutathione(out)</text>
        <dbReference type="Rhea" id="RHEA:74819"/>
        <dbReference type="ChEBI" id="CHEBI:57925"/>
    </reaction>
</comment>
<accession>A0A8C3E712</accession>
<dbReference type="PANTHER" id="PTHR45760">
    <property type="entry name" value="FI19922P1-RELATED"/>
    <property type="match status" value="1"/>
</dbReference>
<evidence type="ECO:0000256" key="8">
    <source>
        <dbReference type="ARBA" id="ARBA00023128"/>
    </source>
</evidence>
<evidence type="ECO:0000256" key="1">
    <source>
        <dbReference type="ARBA" id="ARBA00004448"/>
    </source>
</evidence>
<dbReference type="Ensembl" id="ENSCMUT00000018736.2">
    <property type="protein sequence ID" value="ENSCMUP00000017461.2"/>
    <property type="gene ID" value="ENSCMUG00000010810.2"/>
</dbReference>
<evidence type="ECO:0000256" key="11">
    <source>
        <dbReference type="RuleBase" id="RU000488"/>
    </source>
</evidence>
<sequence length="197" mass="22627">MAVPTTAIYFTCYDQLCEALKNRPGKHDEHIPVIAGSLSRFSSATVVSPLELIRTRMQYHKLSYKQLYLCVSTKVAADGWLSLWGGWTSTVLRDVPFSGRVYFLCRFLLMFLYSFSVLLGNFNAVITQPFDVMKTHRQTQLWESETLKSKLLVRIKKPYSIIPRLIKVAPACAIMISTYEYGKCFFSHLNEKTNQHP</sequence>
<keyword evidence="4 11" id="KW-0812">Transmembrane</keyword>
<evidence type="ECO:0000256" key="4">
    <source>
        <dbReference type="ARBA" id="ARBA00022692"/>
    </source>
</evidence>
<evidence type="ECO:0000256" key="3">
    <source>
        <dbReference type="ARBA" id="ARBA00022448"/>
    </source>
</evidence>
<dbReference type="OMA" id="PLACATM"/>
<name>A0A8C3E712_CORMO</name>
<keyword evidence="8" id="KW-0496">Mitochondrion</keyword>
<keyword evidence="7" id="KW-1133">Transmembrane helix</keyword>
<dbReference type="Pfam" id="PF00153">
    <property type="entry name" value="Mito_carr"/>
    <property type="match status" value="1"/>
</dbReference>
<dbReference type="PROSITE" id="PS50920">
    <property type="entry name" value="SOLCAR"/>
    <property type="match status" value="1"/>
</dbReference>
<dbReference type="GO" id="GO:1990542">
    <property type="term" value="P:mitochondrial transmembrane transport"/>
    <property type="evidence" value="ECO:0007669"/>
    <property type="project" value="InterPro"/>
</dbReference>
<keyword evidence="3 11" id="KW-0813">Transport</keyword>
<comment type="similarity">
    <text evidence="2 11">Belongs to the mitochondrial carrier (TC 2.A.29) family.</text>
</comment>
<reference evidence="12" key="3">
    <citation type="submission" date="2025-09" db="UniProtKB">
        <authorList>
            <consortium name="Ensembl"/>
        </authorList>
    </citation>
    <scope>IDENTIFICATION</scope>
</reference>
<dbReference type="InterPro" id="IPR018108">
    <property type="entry name" value="MCP_transmembrane"/>
</dbReference>
<evidence type="ECO:0000256" key="9">
    <source>
        <dbReference type="ARBA" id="ARBA00023136"/>
    </source>
</evidence>
<evidence type="ECO:0000256" key="2">
    <source>
        <dbReference type="ARBA" id="ARBA00006375"/>
    </source>
</evidence>
<evidence type="ECO:0000256" key="10">
    <source>
        <dbReference type="ARBA" id="ARBA00036017"/>
    </source>
</evidence>
<evidence type="ECO:0000313" key="12">
    <source>
        <dbReference type="Ensembl" id="ENSCMUP00000017461.2"/>
    </source>
</evidence>
<dbReference type="Proteomes" id="UP000694553">
    <property type="component" value="Unassembled WGS sequence"/>
</dbReference>
<dbReference type="GO" id="GO:0005743">
    <property type="term" value="C:mitochondrial inner membrane"/>
    <property type="evidence" value="ECO:0007669"/>
    <property type="project" value="UniProtKB-SubCell"/>
</dbReference>
<evidence type="ECO:0000256" key="6">
    <source>
        <dbReference type="ARBA" id="ARBA00022792"/>
    </source>
</evidence>
<dbReference type="SUPFAM" id="SSF103506">
    <property type="entry name" value="Mitochondrial carrier"/>
    <property type="match status" value="1"/>
</dbReference>
<organism evidence="12 13">
    <name type="scientific">Corvus moneduloides</name>
    <name type="common">New Caledonian crow</name>
    <dbReference type="NCBI Taxonomy" id="1196302"/>
    <lineage>
        <taxon>Eukaryota</taxon>
        <taxon>Metazoa</taxon>
        <taxon>Chordata</taxon>
        <taxon>Craniata</taxon>
        <taxon>Vertebrata</taxon>
        <taxon>Euteleostomi</taxon>
        <taxon>Archelosauria</taxon>
        <taxon>Archosauria</taxon>
        <taxon>Dinosauria</taxon>
        <taxon>Saurischia</taxon>
        <taxon>Theropoda</taxon>
        <taxon>Coelurosauria</taxon>
        <taxon>Aves</taxon>
        <taxon>Neognathae</taxon>
        <taxon>Neoaves</taxon>
        <taxon>Telluraves</taxon>
        <taxon>Australaves</taxon>
        <taxon>Passeriformes</taxon>
        <taxon>Corvoidea</taxon>
        <taxon>Corvidae</taxon>
        <taxon>Corvus</taxon>
    </lineage>
</organism>
<dbReference type="Gene3D" id="1.50.40.10">
    <property type="entry name" value="Mitochondrial carrier domain"/>
    <property type="match status" value="1"/>
</dbReference>
<evidence type="ECO:0000256" key="5">
    <source>
        <dbReference type="ARBA" id="ARBA00022737"/>
    </source>
</evidence>
<accession>A0A8U7MTS9</accession>
<protein>
    <submittedName>
        <fullName evidence="12">Uncharacterized protein</fullName>
    </submittedName>
</protein>
<proteinExistence type="inferred from homology"/>
<keyword evidence="9" id="KW-0472">Membrane</keyword>
<dbReference type="PANTHER" id="PTHR45760:SF5">
    <property type="entry name" value="MITOCHONDRIAL GLUTATHIONE TRANSPORTER SLC25A40-RELATED"/>
    <property type="match status" value="1"/>
</dbReference>